<protein>
    <submittedName>
        <fullName evidence="3">Uncharacterized protein</fullName>
    </submittedName>
</protein>
<sequence length="214" mass="22651">MRNYLKTALGNVPLFATASLALAASMTLSSPAVAQSASTAEDVYEIGKWVIPTVGLTDLAIDAISKPKQVKRYTHPACAGAKPICGVLVYANAGGYTVTSVSVKAKSSQPFSTPPTHAACAAVNRKLKADVKLNTYDTFVLPADCAYKLQINISGGPKKDRDVFLTPGCLVQAYTDGTTLQNEWHKKIKWMKGSKPEGGDDSPDDPLGNKCSVS</sequence>
<dbReference type="EMBL" id="NFZT01000001">
    <property type="protein sequence ID" value="OWV34136.1"/>
    <property type="molecule type" value="Genomic_DNA"/>
</dbReference>
<comment type="caution">
    <text evidence="3">The sequence shown here is derived from an EMBL/GenBank/DDBJ whole genome shotgun (WGS) entry which is preliminary data.</text>
</comment>
<gene>
    <name evidence="3" type="ORF">B5C34_12140</name>
</gene>
<dbReference type="Proteomes" id="UP000198462">
    <property type="component" value="Unassembled WGS sequence"/>
</dbReference>
<keyword evidence="4" id="KW-1185">Reference proteome</keyword>
<dbReference type="OrthoDB" id="9888535at2"/>
<feature type="chain" id="PRO_5012194533" evidence="2">
    <location>
        <begin position="35"/>
        <end position="214"/>
    </location>
</feature>
<evidence type="ECO:0000313" key="3">
    <source>
        <dbReference type="EMBL" id="OWV34136.1"/>
    </source>
</evidence>
<keyword evidence="2" id="KW-0732">Signal</keyword>
<organism evidence="3 4">
    <name type="scientific">Pacificimonas flava</name>
    <dbReference type="NCBI Taxonomy" id="1234595"/>
    <lineage>
        <taxon>Bacteria</taxon>
        <taxon>Pseudomonadati</taxon>
        <taxon>Pseudomonadota</taxon>
        <taxon>Alphaproteobacteria</taxon>
        <taxon>Sphingomonadales</taxon>
        <taxon>Sphingosinicellaceae</taxon>
        <taxon>Pacificimonas</taxon>
    </lineage>
</organism>
<dbReference type="RefSeq" id="WP_088712834.1">
    <property type="nucleotide sequence ID" value="NZ_NFZT01000001.1"/>
</dbReference>
<evidence type="ECO:0000313" key="4">
    <source>
        <dbReference type="Proteomes" id="UP000198462"/>
    </source>
</evidence>
<proteinExistence type="predicted"/>
<evidence type="ECO:0000256" key="2">
    <source>
        <dbReference type="SAM" id="SignalP"/>
    </source>
</evidence>
<reference evidence="4" key="1">
    <citation type="submission" date="2017-05" db="EMBL/GenBank/DDBJ databases">
        <authorList>
            <person name="Lin X."/>
        </authorList>
    </citation>
    <scope>NUCLEOTIDE SEQUENCE [LARGE SCALE GENOMIC DNA]</scope>
    <source>
        <strain evidence="4">JLT2012</strain>
    </source>
</reference>
<accession>A0A219B7P9</accession>
<name>A0A219B7P9_9SPHN</name>
<feature type="signal peptide" evidence="2">
    <location>
        <begin position="1"/>
        <end position="34"/>
    </location>
</feature>
<evidence type="ECO:0000256" key="1">
    <source>
        <dbReference type="SAM" id="MobiDB-lite"/>
    </source>
</evidence>
<feature type="region of interest" description="Disordered" evidence="1">
    <location>
        <begin position="191"/>
        <end position="214"/>
    </location>
</feature>
<dbReference type="AlphaFoldDB" id="A0A219B7P9"/>